<dbReference type="InterPro" id="IPR036691">
    <property type="entry name" value="Endo/exonu/phosph_ase_sf"/>
</dbReference>
<dbReference type="OrthoDB" id="5981979at2759"/>
<dbReference type="SUPFAM" id="SSF56219">
    <property type="entry name" value="DNase I-like"/>
    <property type="match status" value="1"/>
</dbReference>
<dbReference type="PANTHER" id="PTHR33776:SF3">
    <property type="entry name" value="PHD-TYPE DOMAIN-CONTAINING PROTEIN"/>
    <property type="match status" value="1"/>
</dbReference>
<sequence>QNDDVLEPDLDDLSNGNLNGWKSLQNLKFKNSSNFIISYLNINSIRNKFSDLQVLVEKTFDVITIAESKLDESFPSSDFNLQGYQFPPFRIDCTSNSGGLLTFVKSGIPTRHLTNFKLDPALHILPLEIRLRKDKLLVFNIYRPDRINIDLFFNTLSDAIHFYEVDYHNIIVIGDFNLDPTDPKVARFLELNDMSNVMKSKTCFKSERGTCIDLILTNSKNSIKNTGIVETGLSDYHRLIYAMLKLKYTKLPPTIIKYRKYKNFNEDLFLYELDYCVSRNNIENYDEFENIFNNILNRHVPLKTKYLRANNKP</sequence>
<feature type="domain" description="Endonuclease/exonuclease/phosphatase" evidence="1">
    <location>
        <begin position="40"/>
        <end position="235"/>
    </location>
</feature>
<proteinExistence type="predicted"/>
<name>A0A7M5XFX2_9CNID</name>
<accession>A0A7M5XFX2</accession>
<organism evidence="2 3">
    <name type="scientific">Clytia hemisphaerica</name>
    <dbReference type="NCBI Taxonomy" id="252671"/>
    <lineage>
        <taxon>Eukaryota</taxon>
        <taxon>Metazoa</taxon>
        <taxon>Cnidaria</taxon>
        <taxon>Hydrozoa</taxon>
        <taxon>Hydroidolina</taxon>
        <taxon>Leptothecata</taxon>
        <taxon>Obeliida</taxon>
        <taxon>Clytiidae</taxon>
        <taxon>Clytia</taxon>
    </lineage>
</organism>
<dbReference type="InterPro" id="IPR005135">
    <property type="entry name" value="Endo/exonuclease/phosphatase"/>
</dbReference>
<protein>
    <recommendedName>
        <fullName evidence="1">Endonuclease/exonuclease/phosphatase domain-containing protein</fullName>
    </recommendedName>
</protein>
<dbReference type="EnsemblMetazoa" id="CLYHEMT022857.1">
    <property type="protein sequence ID" value="CLYHEMP022857.1"/>
    <property type="gene ID" value="CLYHEMG022857"/>
</dbReference>
<evidence type="ECO:0000313" key="3">
    <source>
        <dbReference type="Proteomes" id="UP000594262"/>
    </source>
</evidence>
<dbReference type="Pfam" id="PF03372">
    <property type="entry name" value="Exo_endo_phos"/>
    <property type="match status" value="1"/>
</dbReference>
<evidence type="ECO:0000259" key="1">
    <source>
        <dbReference type="Pfam" id="PF03372"/>
    </source>
</evidence>
<evidence type="ECO:0000313" key="2">
    <source>
        <dbReference type="EnsemblMetazoa" id="CLYHEMP022857.1"/>
    </source>
</evidence>
<dbReference type="Proteomes" id="UP000594262">
    <property type="component" value="Unplaced"/>
</dbReference>
<keyword evidence="3" id="KW-1185">Reference proteome</keyword>
<dbReference type="PANTHER" id="PTHR33776">
    <property type="entry name" value="ENDO/EXONUCLEASE/PHOSPHATASE DOMAIN-CONTAINING PROTEIN"/>
    <property type="match status" value="1"/>
</dbReference>
<dbReference type="GO" id="GO:0003824">
    <property type="term" value="F:catalytic activity"/>
    <property type="evidence" value="ECO:0007669"/>
    <property type="project" value="InterPro"/>
</dbReference>
<dbReference type="Gene3D" id="3.60.10.10">
    <property type="entry name" value="Endonuclease/exonuclease/phosphatase"/>
    <property type="match status" value="1"/>
</dbReference>
<reference evidence="2" key="1">
    <citation type="submission" date="2021-01" db="UniProtKB">
        <authorList>
            <consortium name="EnsemblMetazoa"/>
        </authorList>
    </citation>
    <scope>IDENTIFICATION</scope>
</reference>
<dbReference type="AlphaFoldDB" id="A0A7M5XFX2"/>